<reference evidence="2 3" key="1">
    <citation type="journal article" date="2011" name="J. Virol.">
        <title>Characterization of the Candiru antigenic complex (Bunyaviridae: Phlebovirus), a highly diverse and reassorting group of viruses affecting humans in tropical America.</title>
        <authorList>
            <person name="Palacios G."/>
            <person name="Tesh R."/>
            <person name="Travassos da Rosa A."/>
            <person name="Savji N."/>
            <person name="Sze W."/>
            <person name="Jain K."/>
            <person name="Serge R."/>
            <person name="Guzman H."/>
            <person name="Guevara C."/>
            <person name="Nunes M.R."/>
            <person name="Nunes-Neto J.P."/>
            <person name="Kochel T."/>
            <person name="Hutchison S."/>
            <person name="Vasconcelos P.F."/>
            <person name="Lipkin W.I."/>
        </authorList>
    </citation>
    <scope>NUCLEOTIDE SEQUENCE [LARGE SCALE GENOMIC DNA]</scope>
</reference>
<dbReference type="Proteomes" id="UP000202898">
    <property type="component" value="Genome"/>
</dbReference>
<evidence type="ECO:0000256" key="1">
    <source>
        <dbReference type="SAM" id="MobiDB-lite"/>
    </source>
</evidence>
<protein>
    <submittedName>
        <fullName evidence="2">Nonstructural protein</fullName>
    </submittedName>
</protein>
<dbReference type="Pfam" id="PF11073">
    <property type="entry name" value="NSs"/>
    <property type="match status" value="1"/>
</dbReference>
<name>F2W3Q3_9VIRU</name>
<organism evidence="2 3">
    <name type="scientific">Chandiru virus</name>
    <dbReference type="NCBI Taxonomy" id="629725"/>
    <lineage>
        <taxon>Viruses</taxon>
        <taxon>Riboviria</taxon>
        <taxon>Orthornavirae</taxon>
        <taxon>Negarnaviricota</taxon>
        <taxon>Polyploviricotina</taxon>
        <taxon>Bunyaviricetes</taxon>
        <taxon>Hareavirales</taxon>
        <taxon>Phenuiviridae</taxon>
        <taxon>Phlebovirus</taxon>
        <taxon>Phlebovirus candiruense</taxon>
    </lineage>
</organism>
<proteinExistence type="predicted"/>
<dbReference type="EMBL" id="HM119409">
    <property type="protein sequence ID" value="AEA30070.1"/>
    <property type="molecule type" value="Genomic_RNA"/>
</dbReference>
<evidence type="ECO:0000313" key="3">
    <source>
        <dbReference type="Proteomes" id="UP000202898"/>
    </source>
</evidence>
<dbReference type="GeneID" id="10417346"/>
<feature type="region of interest" description="Disordered" evidence="1">
    <location>
        <begin position="261"/>
        <end position="280"/>
    </location>
</feature>
<keyword evidence="3" id="KW-1185">Reference proteome</keyword>
<accession>F2W3Q3</accession>
<evidence type="ECO:0000313" key="2">
    <source>
        <dbReference type="EMBL" id="AEA30070.1"/>
    </source>
</evidence>
<dbReference type="KEGG" id="vg:10417346"/>
<dbReference type="OrthoDB" id="23063at10239"/>
<dbReference type="InterPro" id="IPR039434">
    <property type="entry name" value="NSs-like"/>
</dbReference>
<sequence>MSNMLNNVFDIPHITRSATDRSKVYVEYSAYNGYWGTPICRYKGAEFPCSSFTVSDKTSFRLRSFIDKGQLPRSWGKPFLQVKGKSPSFFDTTIEKISHLNLERQLKWSEPNLKEALSWPLGVPTLAFFKLSLVESYEFNWEEKCFLMTLIMRSGDGAQIDDSLVNLYKKLIRELGERDIPCLNFTGQNIEKEIAYVQVLRMLTALPYDYYESDFHSSLYDYVKELSEVITPHLLGNRKWTPLHTMSPRYTRIADSWDSDLDSEEDMEIDGPAARWGEGN</sequence>
<dbReference type="RefSeq" id="YP_004347995.1">
    <property type="nucleotide sequence ID" value="NC_015375.1"/>
</dbReference>